<dbReference type="Gene3D" id="2.170.130.10">
    <property type="entry name" value="TonB-dependent receptor, plug domain"/>
    <property type="match status" value="1"/>
</dbReference>
<dbReference type="SUPFAM" id="SSF49464">
    <property type="entry name" value="Carboxypeptidase regulatory domain-like"/>
    <property type="match status" value="1"/>
</dbReference>
<dbReference type="PANTHER" id="PTHR40980">
    <property type="entry name" value="PLUG DOMAIN-CONTAINING PROTEIN"/>
    <property type="match status" value="1"/>
</dbReference>
<reference evidence="5 6" key="1">
    <citation type="submission" date="2017-06" db="EMBL/GenBank/DDBJ databases">
        <authorList>
            <consortium name="Pathogen Informatics"/>
        </authorList>
    </citation>
    <scope>NUCLEOTIDE SEQUENCE [LARGE SCALE GENOMIC DNA]</scope>
    <source>
        <strain evidence="5 6">NCTC12947</strain>
    </source>
</reference>
<proteinExistence type="predicted"/>
<dbReference type="InterPro" id="IPR008969">
    <property type="entry name" value="CarboxyPept-like_regulatory"/>
</dbReference>
<name>A0AAX2H170_9FLAO</name>
<dbReference type="Pfam" id="PF14905">
    <property type="entry name" value="OMP_b-brl_3"/>
    <property type="match status" value="1"/>
</dbReference>
<dbReference type="Proteomes" id="UP000215539">
    <property type="component" value="Chromosome 1"/>
</dbReference>
<dbReference type="EMBL" id="LT906449">
    <property type="protein sequence ID" value="SNV12857.1"/>
    <property type="molecule type" value="Genomic_DNA"/>
</dbReference>
<evidence type="ECO:0000313" key="5">
    <source>
        <dbReference type="EMBL" id="SNV12857.1"/>
    </source>
</evidence>
<accession>A0AAX2H170</accession>
<protein>
    <submittedName>
        <fullName evidence="5">Outer membrane cobalamin receptor protein</fullName>
    </submittedName>
</protein>
<evidence type="ECO:0000256" key="1">
    <source>
        <dbReference type="ARBA" id="ARBA00004442"/>
    </source>
</evidence>
<feature type="domain" description="Outer membrane protein beta-barrel" evidence="4">
    <location>
        <begin position="380"/>
        <end position="788"/>
    </location>
</feature>
<organism evidence="5 6">
    <name type="scientific">Capnocytophaga haemolytica</name>
    <dbReference type="NCBI Taxonomy" id="45243"/>
    <lineage>
        <taxon>Bacteria</taxon>
        <taxon>Pseudomonadati</taxon>
        <taxon>Bacteroidota</taxon>
        <taxon>Flavobacteriia</taxon>
        <taxon>Flavobacteriales</taxon>
        <taxon>Flavobacteriaceae</taxon>
        <taxon>Capnocytophaga</taxon>
    </lineage>
</organism>
<evidence type="ECO:0000313" key="6">
    <source>
        <dbReference type="Proteomes" id="UP000215539"/>
    </source>
</evidence>
<dbReference type="GO" id="GO:0009279">
    <property type="term" value="C:cell outer membrane"/>
    <property type="evidence" value="ECO:0007669"/>
    <property type="project" value="UniProtKB-SubCell"/>
</dbReference>
<keyword evidence="2" id="KW-0472">Membrane</keyword>
<dbReference type="InterPro" id="IPR036942">
    <property type="entry name" value="Beta-barrel_TonB_sf"/>
</dbReference>
<keyword evidence="5" id="KW-0675">Receptor</keyword>
<dbReference type="InterPro" id="IPR041700">
    <property type="entry name" value="OMP_b-brl_3"/>
</dbReference>
<evidence type="ECO:0000256" key="3">
    <source>
        <dbReference type="ARBA" id="ARBA00023237"/>
    </source>
</evidence>
<evidence type="ECO:0000259" key="4">
    <source>
        <dbReference type="Pfam" id="PF14905"/>
    </source>
</evidence>
<dbReference type="SUPFAM" id="SSF56935">
    <property type="entry name" value="Porins"/>
    <property type="match status" value="1"/>
</dbReference>
<gene>
    <name evidence="5" type="ORF">SAMEA44541418_01633</name>
</gene>
<keyword evidence="3" id="KW-0998">Cell outer membrane</keyword>
<sequence length="811" mass="91976">MIKYIPNFAPKLKQYVMKRILLAFTFLCAFSTFAQELTLSGKVLQQASPLPSVEVVLYLPNRTPLKSVLTDEAGQFSLLAVKGNYTLEVRQLGEVLLTKVIALNTDLKLGNLEVNATQVLSEVIVSGKRKVLEQKTDRLIFNVENSVMASSGNAIDALKATPSLLVTNDKISVIGKASMRVLINDRLVQMSGEELQQYLASLSAGDIKSIEVITTPPAKYDAEGKGGLVNIVLKKKVSDSWNNSVRLGYTQAVYPIANVSNTFNFKKNKWNISATANAQKGYSNLLTRSEYYYPTETWLGTQETKTHQDYLSARLGIDYDLTERASIGGIYSGFFSERDNTSWGKTTISNAGSPLGQIVTEGANNPYKRNHAANVHYIQRLDTLGRKLTLEGDYFHLKDGGDNRFSSFRIGNKINNFHTRDLTDRQIDNYSVKIDMEHPFKWANLSYGAKYSYTRTRNDLKNYDLLPSTPVLNTLQSNAFDYRETVQALYLSAQKQLGEHWEVQAGLRLERTLSKGTQLTTSEVHERDMTGLFPTLYFSYTPNDNHAFNLSLDRRIERPQYWQLNPFRIYESAYMYREGNPFLDPEYENSIEFKHSYKEKLITEVYGLLDTNGADNVGHIDFSTQQQYLKPANYVNMWQCGLIETLVLQPAPWWESTNALTIYTKGGYTINGYTEETMGWAFTPNGWNVDFESENTLTLNPTKTLMAEVSFLTIAPHNELTAHVGFYSYVNAGLKALLLGRKLILSLTANDIFNFSAEPNYTTIHLNGMKQRFHYEGDMRQFKLNLQYNFGNKKVQVQKRGFGNEEEQGRT</sequence>
<evidence type="ECO:0000256" key="2">
    <source>
        <dbReference type="ARBA" id="ARBA00023136"/>
    </source>
</evidence>
<dbReference type="InterPro" id="IPR037066">
    <property type="entry name" value="Plug_dom_sf"/>
</dbReference>
<dbReference type="PANTHER" id="PTHR40980:SF4">
    <property type="entry name" value="TONB-DEPENDENT RECEPTOR-LIKE BETA-BARREL DOMAIN-CONTAINING PROTEIN"/>
    <property type="match status" value="1"/>
</dbReference>
<comment type="subcellular location">
    <subcellularLocation>
        <location evidence="1">Cell outer membrane</location>
    </subcellularLocation>
</comment>
<dbReference type="AlphaFoldDB" id="A0AAX2H170"/>
<dbReference type="Gene3D" id="2.40.170.20">
    <property type="entry name" value="TonB-dependent receptor, beta-barrel domain"/>
    <property type="match status" value="1"/>
</dbReference>